<evidence type="ECO:0000313" key="1">
    <source>
        <dbReference type="EMBL" id="KAH7672021.1"/>
    </source>
</evidence>
<accession>A0ACB7VDP0</accession>
<gene>
    <name evidence="1" type="ORF">IHE45_09G026400</name>
</gene>
<sequence length="203" mass="22730">MESLSELKRAKVLIIGFVLVSWCISLIHGDIDGGRRGGGGGGQARLLLAFRETQGNSTFQCSPSGPCLPCQYSEKSDDKYHCSETGYRVPLKCIEVQDGSKEKTNNKVQRKLLFLQKKKEKLVSRWRKLLDNSSEIESGKQNYVTYRSCVPVGNEEKVSVLGFEAIMVFLLLISSAAIYIRQKRTFTMPGVSMVRIPTNSPRF</sequence>
<comment type="caution">
    <text evidence="1">The sequence shown here is derived from an EMBL/GenBank/DDBJ whole genome shotgun (WGS) entry which is preliminary data.</text>
</comment>
<dbReference type="Proteomes" id="UP000827976">
    <property type="component" value="Chromosome 9"/>
</dbReference>
<organism evidence="1 2">
    <name type="scientific">Dioscorea alata</name>
    <name type="common">Purple yam</name>
    <dbReference type="NCBI Taxonomy" id="55571"/>
    <lineage>
        <taxon>Eukaryota</taxon>
        <taxon>Viridiplantae</taxon>
        <taxon>Streptophyta</taxon>
        <taxon>Embryophyta</taxon>
        <taxon>Tracheophyta</taxon>
        <taxon>Spermatophyta</taxon>
        <taxon>Magnoliopsida</taxon>
        <taxon>Liliopsida</taxon>
        <taxon>Dioscoreales</taxon>
        <taxon>Dioscoreaceae</taxon>
        <taxon>Dioscorea</taxon>
    </lineage>
</organism>
<evidence type="ECO:0000313" key="2">
    <source>
        <dbReference type="Proteomes" id="UP000827976"/>
    </source>
</evidence>
<protein>
    <submittedName>
        <fullName evidence="1">Cathepsin C exclusion domain-containing protein</fullName>
    </submittedName>
</protein>
<name>A0ACB7VDP0_DIOAL</name>
<dbReference type="EMBL" id="CM037019">
    <property type="protein sequence ID" value="KAH7672021.1"/>
    <property type="molecule type" value="Genomic_DNA"/>
</dbReference>
<reference evidence="2" key="1">
    <citation type="journal article" date="2022" name="Nat. Commun.">
        <title>Chromosome evolution and the genetic basis of agronomically important traits in greater yam.</title>
        <authorList>
            <person name="Bredeson J.V."/>
            <person name="Lyons J.B."/>
            <person name="Oniyinde I.O."/>
            <person name="Okereke N.R."/>
            <person name="Kolade O."/>
            <person name="Nnabue I."/>
            <person name="Nwadili C.O."/>
            <person name="Hribova E."/>
            <person name="Parker M."/>
            <person name="Nwogha J."/>
            <person name="Shu S."/>
            <person name="Carlson J."/>
            <person name="Kariba R."/>
            <person name="Muthemba S."/>
            <person name="Knop K."/>
            <person name="Barton G.J."/>
            <person name="Sherwood A.V."/>
            <person name="Lopez-Montes A."/>
            <person name="Asiedu R."/>
            <person name="Jamnadass R."/>
            <person name="Muchugi A."/>
            <person name="Goodstein D."/>
            <person name="Egesi C.N."/>
            <person name="Featherston J."/>
            <person name="Asfaw A."/>
            <person name="Simpson G.G."/>
            <person name="Dolezel J."/>
            <person name="Hendre P.S."/>
            <person name="Van Deynze A."/>
            <person name="Kumar P.L."/>
            <person name="Obidiegwu J.E."/>
            <person name="Bhattacharjee R."/>
            <person name="Rokhsar D.S."/>
        </authorList>
    </citation>
    <scope>NUCLEOTIDE SEQUENCE [LARGE SCALE GENOMIC DNA]</scope>
    <source>
        <strain evidence="2">cv. TDa95/00328</strain>
    </source>
</reference>
<proteinExistence type="predicted"/>
<keyword evidence="2" id="KW-1185">Reference proteome</keyword>